<keyword evidence="1" id="KW-0808">Transferase</keyword>
<feature type="region of interest" description="Disordered" evidence="2">
    <location>
        <begin position="1"/>
        <end position="20"/>
    </location>
</feature>
<dbReference type="SUPFAM" id="SSF56112">
    <property type="entry name" value="Protein kinase-like (PK-like)"/>
    <property type="match status" value="1"/>
</dbReference>
<name>A0A1N7IV22_9BACI</name>
<dbReference type="AlphaFoldDB" id="A0A1N7IV22"/>
<accession>A0A1N7IV22</accession>
<sequence>MKPITSKPKSRNISLKETGTPPPYFFQAEARGLELIRETETIHVPAVYHYDENEQGDAWLILEHIPAGTPSSLTTSRLGERLARMHSQGGESYGFDQPTFVGEILQKNSMGPSWVDYYRDERLLPQLRRAEADGKLQGDRRKRAFHLLDNLDKWIPENRGSSLLHGDLWGGNWIAGPGDTPYLIDPSVFYGDRLMDLSFTELFGGYPRNFYEAYQEHFPLPDYYEEVKPLYQLFYLLVHLNIFGESYGSAVDRVLRPYTSTKG</sequence>
<evidence type="ECO:0000256" key="2">
    <source>
        <dbReference type="SAM" id="MobiDB-lite"/>
    </source>
</evidence>
<dbReference type="Proteomes" id="UP000187608">
    <property type="component" value="Unassembled WGS sequence"/>
</dbReference>
<dbReference type="PANTHER" id="PTHR12149">
    <property type="entry name" value="FRUCTOSAMINE 3 KINASE-RELATED PROTEIN"/>
    <property type="match status" value="1"/>
</dbReference>
<dbReference type="PIRSF" id="PIRSF006221">
    <property type="entry name" value="Ketosamine-3-kinase"/>
    <property type="match status" value="1"/>
</dbReference>
<dbReference type="EMBL" id="FTOC01000002">
    <property type="protein sequence ID" value="SIS40945.1"/>
    <property type="molecule type" value="Genomic_DNA"/>
</dbReference>
<evidence type="ECO:0000313" key="4">
    <source>
        <dbReference type="Proteomes" id="UP000187608"/>
    </source>
</evidence>
<dbReference type="Gene3D" id="3.30.200.20">
    <property type="entry name" value="Phosphorylase Kinase, domain 1"/>
    <property type="match status" value="1"/>
</dbReference>
<dbReference type="InterPro" id="IPR016477">
    <property type="entry name" value="Fructo-/Ketosamine-3-kinase"/>
</dbReference>
<organism evidence="3 4">
    <name type="scientific">Salimicrobium flavidum</name>
    <dbReference type="NCBI Taxonomy" id="570947"/>
    <lineage>
        <taxon>Bacteria</taxon>
        <taxon>Bacillati</taxon>
        <taxon>Bacillota</taxon>
        <taxon>Bacilli</taxon>
        <taxon>Bacillales</taxon>
        <taxon>Bacillaceae</taxon>
        <taxon>Salimicrobium</taxon>
    </lineage>
</organism>
<dbReference type="STRING" id="570947.SAMN05421687_102282"/>
<dbReference type="Gene3D" id="3.90.1200.10">
    <property type="match status" value="1"/>
</dbReference>
<keyword evidence="1 3" id="KW-0418">Kinase</keyword>
<proteinExistence type="inferred from homology"/>
<evidence type="ECO:0000313" key="3">
    <source>
        <dbReference type="EMBL" id="SIS40945.1"/>
    </source>
</evidence>
<gene>
    <name evidence="3" type="ORF">SAMN05421687_102282</name>
</gene>
<evidence type="ECO:0000256" key="1">
    <source>
        <dbReference type="PIRNR" id="PIRNR006221"/>
    </source>
</evidence>
<dbReference type="InterPro" id="IPR011009">
    <property type="entry name" value="Kinase-like_dom_sf"/>
</dbReference>
<reference evidence="4" key="1">
    <citation type="submission" date="2017-01" db="EMBL/GenBank/DDBJ databases">
        <authorList>
            <person name="Varghese N."/>
            <person name="Submissions S."/>
        </authorList>
    </citation>
    <scope>NUCLEOTIDE SEQUENCE [LARGE SCALE GENOMIC DNA]</scope>
    <source>
        <strain evidence="4">DSM 23127</strain>
    </source>
</reference>
<comment type="similarity">
    <text evidence="1">Belongs to the fructosamine kinase family.</text>
</comment>
<dbReference type="Pfam" id="PF03881">
    <property type="entry name" value="Fructosamin_kin"/>
    <property type="match status" value="1"/>
</dbReference>
<dbReference type="PANTHER" id="PTHR12149:SF8">
    <property type="entry name" value="PROTEIN-RIBULOSAMINE 3-KINASE"/>
    <property type="match status" value="1"/>
</dbReference>
<dbReference type="GO" id="GO:0016301">
    <property type="term" value="F:kinase activity"/>
    <property type="evidence" value="ECO:0007669"/>
    <property type="project" value="UniProtKB-UniRule"/>
</dbReference>
<keyword evidence="4" id="KW-1185">Reference proteome</keyword>
<protein>
    <submittedName>
        <fullName evidence="3">Fructosamine-3-kinase</fullName>
    </submittedName>
</protein>